<dbReference type="PANTHER" id="PTHR42703:SF1">
    <property type="entry name" value="NA(+)_H(+) ANTIPORTER SUBUNIT D1"/>
    <property type="match status" value="1"/>
</dbReference>
<evidence type="ECO:0000256" key="8">
    <source>
        <dbReference type="SAM" id="Phobius"/>
    </source>
</evidence>
<evidence type="ECO:0000256" key="1">
    <source>
        <dbReference type="ARBA" id="ARBA00004651"/>
    </source>
</evidence>
<comment type="subcellular location">
    <subcellularLocation>
        <location evidence="1">Cell membrane</location>
        <topology evidence="1">Multi-pass membrane protein</topology>
    </subcellularLocation>
    <subcellularLocation>
        <location evidence="7">Membrane</location>
        <topology evidence="7">Multi-pass membrane protein</topology>
    </subcellularLocation>
</comment>
<dbReference type="PANTHER" id="PTHR42703">
    <property type="entry name" value="NADH DEHYDROGENASE"/>
    <property type="match status" value="1"/>
</dbReference>
<evidence type="ECO:0000256" key="4">
    <source>
        <dbReference type="ARBA" id="ARBA00022692"/>
    </source>
</evidence>
<dbReference type="STRING" id="549386.SAMN02927923_03200"/>
<evidence type="ECO:0000313" key="10">
    <source>
        <dbReference type="EMBL" id="SCY98087.1"/>
    </source>
</evidence>
<dbReference type="EMBL" id="FMVJ01000009">
    <property type="protein sequence ID" value="SCY98087.1"/>
    <property type="molecule type" value="Genomic_DNA"/>
</dbReference>
<evidence type="ECO:0000256" key="6">
    <source>
        <dbReference type="ARBA" id="ARBA00023136"/>
    </source>
</evidence>
<dbReference type="InterPro" id="IPR001750">
    <property type="entry name" value="ND/Mrp_TM"/>
</dbReference>
<evidence type="ECO:0000256" key="5">
    <source>
        <dbReference type="ARBA" id="ARBA00022989"/>
    </source>
</evidence>
<dbReference type="Proteomes" id="UP000199569">
    <property type="component" value="Unassembled WGS sequence"/>
</dbReference>
<dbReference type="PRINTS" id="PR01434">
    <property type="entry name" value="NADHDHGNASE5"/>
</dbReference>
<reference evidence="10 11" key="1">
    <citation type="submission" date="2016-10" db="EMBL/GenBank/DDBJ databases">
        <authorList>
            <person name="de Groot N.N."/>
        </authorList>
    </citation>
    <scope>NUCLEOTIDE SEQUENCE [LARGE SCALE GENOMIC DNA]</scope>
    <source>
        <strain evidence="10 11">CGMCC 1.7666</strain>
    </source>
</reference>
<dbReference type="InterPro" id="IPR050586">
    <property type="entry name" value="CPA3_Na-H_Antiporter_D"/>
</dbReference>
<organism evidence="10 11">
    <name type="scientific">Microvirga guangxiensis</name>
    <dbReference type="NCBI Taxonomy" id="549386"/>
    <lineage>
        <taxon>Bacteria</taxon>
        <taxon>Pseudomonadati</taxon>
        <taxon>Pseudomonadota</taxon>
        <taxon>Alphaproteobacteria</taxon>
        <taxon>Hyphomicrobiales</taxon>
        <taxon>Methylobacteriaceae</taxon>
        <taxon>Microvirga</taxon>
    </lineage>
</organism>
<sequence>MMTAVPLALVLLPLIPAIISFALPERLAGWRNAANLFVALIKVLIVADLLRQVRSGVDLEWRYTILPGHDFLLRVDTLALLFVSLSVFLWLVTTIYAIGYFGRGPNLARFFGFFNLCVLAATGVALSGTAVTFFLFYELLTLATWPLVVHNGDEKSLRAGRIYLAYTLAGSAAFLVGILWLKTLVGSIEFTAPPDLSAVPPLTLTLIFVLCVGGLGVKAALVPFHGWLPAAMAAPAPVSALLHAVAVVKAGAFGIVRMIYDVYGIGTVAELGLGPPLAALASFTILYGSLRAVMQTEIKKRLAYSTVSQVSYIVLGASLVGPFAVIGGLVHLVHQGIMKITLFLCAGALSNRLGIKAVADLDGAGRRMPVTMAAFSIGALGMIGVPPVAGFISKWYLGIGGLQSDASWVVAVLAGSSLLNAAYFLPMLYRAWLLPPPEQAAFRELGTASDRMLVLPAVVTAAASLAAGVFASSSFSPLTWAKLIAEMGYLK</sequence>
<dbReference type="AlphaFoldDB" id="A0A1G5KC20"/>
<feature type="transmembrane region" description="Helical" evidence="8">
    <location>
        <begin position="110"/>
        <end position="137"/>
    </location>
</feature>
<keyword evidence="3" id="KW-1003">Cell membrane</keyword>
<feature type="transmembrane region" description="Helical" evidence="8">
    <location>
        <begin position="32"/>
        <end position="50"/>
    </location>
</feature>
<dbReference type="Pfam" id="PF00361">
    <property type="entry name" value="Proton_antipo_M"/>
    <property type="match status" value="1"/>
</dbReference>
<dbReference type="GO" id="GO:0005886">
    <property type="term" value="C:plasma membrane"/>
    <property type="evidence" value="ECO:0007669"/>
    <property type="project" value="UniProtKB-SubCell"/>
</dbReference>
<evidence type="ECO:0000259" key="9">
    <source>
        <dbReference type="Pfam" id="PF00361"/>
    </source>
</evidence>
<keyword evidence="11" id="KW-1185">Reference proteome</keyword>
<gene>
    <name evidence="10" type="ORF">SAMN02927923_03200</name>
</gene>
<feature type="transmembrane region" description="Helical" evidence="8">
    <location>
        <begin position="163"/>
        <end position="181"/>
    </location>
</feature>
<feature type="transmembrane region" description="Helical" evidence="8">
    <location>
        <begin position="201"/>
        <end position="228"/>
    </location>
</feature>
<protein>
    <submittedName>
        <fullName evidence="10">Multicomponent Na+:H+ antiporter subunit D</fullName>
    </submittedName>
</protein>
<feature type="transmembrane region" description="Helical" evidence="8">
    <location>
        <begin position="272"/>
        <end position="290"/>
    </location>
</feature>
<feature type="domain" description="NADH:quinone oxidoreductase/Mrp antiporter transmembrane" evidence="9">
    <location>
        <begin position="131"/>
        <end position="416"/>
    </location>
</feature>
<comment type="similarity">
    <text evidence="2">Belongs to the CPA3 antiporters (TC 2.A.63) subunit D family.</text>
</comment>
<proteinExistence type="inferred from homology"/>
<keyword evidence="4 7" id="KW-0812">Transmembrane</keyword>
<evidence type="ECO:0000256" key="3">
    <source>
        <dbReference type="ARBA" id="ARBA00022475"/>
    </source>
</evidence>
<feature type="transmembrane region" description="Helical" evidence="8">
    <location>
        <begin position="453"/>
        <end position="473"/>
    </location>
</feature>
<feature type="transmembrane region" description="Helical" evidence="8">
    <location>
        <begin position="370"/>
        <end position="396"/>
    </location>
</feature>
<name>A0A1G5KC20_9HYPH</name>
<evidence type="ECO:0000313" key="11">
    <source>
        <dbReference type="Proteomes" id="UP000199569"/>
    </source>
</evidence>
<feature type="transmembrane region" description="Helical" evidence="8">
    <location>
        <begin position="302"/>
        <end position="326"/>
    </location>
</feature>
<evidence type="ECO:0000256" key="2">
    <source>
        <dbReference type="ARBA" id="ARBA00005346"/>
    </source>
</evidence>
<feature type="transmembrane region" description="Helical" evidence="8">
    <location>
        <begin position="71"/>
        <end position="98"/>
    </location>
</feature>
<accession>A0A1G5KC20</accession>
<dbReference type="RefSeq" id="WP_244510576.1">
    <property type="nucleotide sequence ID" value="NZ_FMVJ01000009.1"/>
</dbReference>
<evidence type="ECO:0000256" key="7">
    <source>
        <dbReference type="RuleBase" id="RU000320"/>
    </source>
</evidence>
<keyword evidence="6 8" id="KW-0472">Membrane</keyword>
<feature type="transmembrane region" description="Helical" evidence="8">
    <location>
        <begin position="408"/>
        <end position="432"/>
    </location>
</feature>
<keyword evidence="5 8" id="KW-1133">Transmembrane helix</keyword>